<protein>
    <submittedName>
        <fullName evidence="1">Uncharacterized protein</fullName>
    </submittedName>
</protein>
<reference evidence="1" key="1">
    <citation type="submission" date="2021-02" db="EMBL/GenBank/DDBJ databases">
        <authorList>
            <consortium name="DOE Joint Genome Institute"/>
            <person name="Ahrendt S."/>
            <person name="Looney B.P."/>
            <person name="Miyauchi S."/>
            <person name="Morin E."/>
            <person name="Drula E."/>
            <person name="Courty P.E."/>
            <person name="Chicoki N."/>
            <person name="Fauchery L."/>
            <person name="Kohler A."/>
            <person name="Kuo A."/>
            <person name="Labutti K."/>
            <person name="Pangilinan J."/>
            <person name="Lipzen A."/>
            <person name="Riley R."/>
            <person name="Andreopoulos W."/>
            <person name="He G."/>
            <person name="Johnson J."/>
            <person name="Barry K.W."/>
            <person name="Grigoriev I.V."/>
            <person name="Nagy L."/>
            <person name="Hibbett D."/>
            <person name="Henrissat B."/>
            <person name="Matheny P.B."/>
            <person name="Labbe J."/>
            <person name="Martin F."/>
        </authorList>
    </citation>
    <scope>NUCLEOTIDE SEQUENCE</scope>
    <source>
        <strain evidence="1">FP105234-sp</strain>
    </source>
</reference>
<accession>A0ACB8S674</accession>
<evidence type="ECO:0000313" key="1">
    <source>
        <dbReference type="EMBL" id="KAI0051845.1"/>
    </source>
</evidence>
<dbReference type="Proteomes" id="UP000814033">
    <property type="component" value="Unassembled WGS sequence"/>
</dbReference>
<gene>
    <name evidence="1" type="ORF">FA95DRAFT_1554089</name>
</gene>
<sequence length="148" mass="16305">MTGTPTLTARSQKQSEWDTPIVSAIVTSAGLLVMWTIILVLWLHKRGKKRRRVRRARRDPVKAAALKAKMDAKKAAQEAAHTYIVPPDPAILLGQRQPGDGAFLASHGSIELEETGQKESTTPNSFEDPAKDLYKGDLEAQPRSHPVM</sequence>
<proteinExistence type="predicted"/>
<name>A0ACB8S674_9AGAM</name>
<comment type="caution">
    <text evidence="1">The sequence shown here is derived from an EMBL/GenBank/DDBJ whole genome shotgun (WGS) entry which is preliminary data.</text>
</comment>
<reference evidence="1" key="2">
    <citation type="journal article" date="2022" name="New Phytol.">
        <title>Evolutionary transition to the ectomycorrhizal habit in the genomes of a hyperdiverse lineage of mushroom-forming fungi.</title>
        <authorList>
            <person name="Looney B."/>
            <person name="Miyauchi S."/>
            <person name="Morin E."/>
            <person name="Drula E."/>
            <person name="Courty P.E."/>
            <person name="Kohler A."/>
            <person name="Kuo A."/>
            <person name="LaButti K."/>
            <person name="Pangilinan J."/>
            <person name="Lipzen A."/>
            <person name="Riley R."/>
            <person name="Andreopoulos W."/>
            <person name="He G."/>
            <person name="Johnson J."/>
            <person name="Nolan M."/>
            <person name="Tritt A."/>
            <person name="Barry K.W."/>
            <person name="Grigoriev I.V."/>
            <person name="Nagy L.G."/>
            <person name="Hibbett D."/>
            <person name="Henrissat B."/>
            <person name="Matheny P.B."/>
            <person name="Labbe J."/>
            <person name="Martin F.M."/>
        </authorList>
    </citation>
    <scope>NUCLEOTIDE SEQUENCE</scope>
    <source>
        <strain evidence="1">FP105234-sp</strain>
    </source>
</reference>
<keyword evidence="2" id="KW-1185">Reference proteome</keyword>
<evidence type="ECO:0000313" key="2">
    <source>
        <dbReference type="Proteomes" id="UP000814033"/>
    </source>
</evidence>
<dbReference type="EMBL" id="MU275849">
    <property type="protein sequence ID" value="KAI0051845.1"/>
    <property type="molecule type" value="Genomic_DNA"/>
</dbReference>
<organism evidence="1 2">
    <name type="scientific">Auriscalpium vulgare</name>
    <dbReference type="NCBI Taxonomy" id="40419"/>
    <lineage>
        <taxon>Eukaryota</taxon>
        <taxon>Fungi</taxon>
        <taxon>Dikarya</taxon>
        <taxon>Basidiomycota</taxon>
        <taxon>Agaricomycotina</taxon>
        <taxon>Agaricomycetes</taxon>
        <taxon>Russulales</taxon>
        <taxon>Auriscalpiaceae</taxon>
        <taxon>Auriscalpium</taxon>
    </lineage>
</organism>